<evidence type="ECO:0000313" key="1">
    <source>
        <dbReference type="EMBL" id="RNA26650.1"/>
    </source>
</evidence>
<keyword evidence="2" id="KW-1185">Reference proteome</keyword>
<comment type="caution">
    <text evidence="1">The sequence shown here is derived from an EMBL/GenBank/DDBJ whole genome shotgun (WGS) entry which is preliminary data.</text>
</comment>
<gene>
    <name evidence="1" type="ORF">BpHYR1_029349</name>
</gene>
<dbReference type="AlphaFoldDB" id="A0A3M7RT98"/>
<dbReference type="EMBL" id="REGN01002698">
    <property type="protein sequence ID" value="RNA26650.1"/>
    <property type="molecule type" value="Genomic_DNA"/>
</dbReference>
<name>A0A3M7RT98_BRAPC</name>
<dbReference type="Proteomes" id="UP000276133">
    <property type="component" value="Unassembled WGS sequence"/>
</dbReference>
<accession>A0A3M7RT98</accession>
<protein>
    <submittedName>
        <fullName evidence="1">Uncharacterized protein</fullName>
    </submittedName>
</protein>
<evidence type="ECO:0000313" key="2">
    <source>
        <dbReference type="Proteomes" id="UP000276133"/>
    </source>
</evidence>
<proteinExistence type="predicted"/>
<reference evidence="1 2" key="1">
    <citation type="journal article" date="2018" name="Sci. Rep.">
        <title>Genomic signatures of local adaptation to the degree of environmental predictability in rotifers.</title>
        <authorList>
            <person name="Franch-Gras L."/>
            <person name="Hahn C."/>
            <person name="Garcia-Roger E.M."/>
            <person name="Carmona M.J."/>
            <person name="Serra M."/>
            <person name="Gomez A."/>
        </authorList>
    </citation>
    <scope>NUCLEOTIDE SEQUENCE [LARGE SCALE GENOMIC DNA]</scope>
    <source>
        <strain evidence="1">HYR1</strain>
    </source>
</reference>
<sequence length="77" mass="8838">MRKHEMFLSKKLRLAPKIDKLLTLITLAELQPSVVQQVVQNPIPNNPYEASVHQVHILLMSQILCMVLYIECTQGIK</sequence>
<organism evidence="1 2">
    <name type="scientific">Brachionus plicatilis</name>
    <name type="common">Marine rotifer</name>
    <name type="synonym">Brachionus muelleri</name>
    <dbReference type="NCBI Taxonomy" id="10195"/>
    <lineage>
        <taxon>Eukaryota</taxon>
        <taxon>Metazoa</taxon>
        <taxon>Spiralia</taxon>
        <taxon>Gnathifera</taxon>
        <taxon>Rotifera</taxon>
        <taxon>Eurotatoria</taxon>
        <taxon>Monogononta</taxon>
        <taxon>Pseudotrocha</taxon>
        <taxon>Ploima</taxon>
        <taxon>Brachionidae</taxon>
        <taxon>Brachionus</taxon>
    </lineage>
</organism>